<protein>
    <recommendedName>
        <fullName evidence="4">Dipeptidyl-peptidase IV</fullName>
    </recommendedName>
</protein>
<evidence type="ECO:0000313" key="3">
    <source>
        <dbReference type="Proteomes" id="UP000191056"/>
    </source>
</evidence>
<dbReference type="AlphaFoldDB" id="A0A1V4IQX1"/>
<evidence type="ECO:0000313" key="2">
    <source>
        <dbReference type="EMBL" id="OPJ62200.1"/>
    </source>
</evidence>
<evidence type="ECO:0000256" key="1">
    <source>
        <dbReference type="SAM" id="Phobius"/>
    </source>
</evidence>
<dbReference type="SUPFAM" id="SSF82171">
    <property type="entry name" value="DPP6 N-terminal domain-like"/>
    <property type="match status" value="1"/>
</dbReference>
<keyword evidence="1" id="KW-0812">Transmembrane</keyword>
<dbReference type="OrthoDB" id="1630871at2"/>
<proteinExistence type="predicted"/>
<keyword evidence="1" id="KW-0472">Membrane</keyword>
<dbReference type="Gene3D" id="2.130.10.10">
    <property type="entry name" value="YVTN repeat-like/Quinoprotein amine dehydrogenase"/>
    <property type="match status" value="1"/>
</dbReference>
<accession>A0A1V4IQX1</accession>
<gene>
    <name evidence="2" type="ORF">CLCHR_21430</name>
</gene>
<keyword evidence="3" id="KW-1185">Reference proteome</keyword>
<name>A0A1V4IQX1_9CLOT</name>
<keyword evidence="1" id="KW-1133">Transmembrane helix</keyword>
<evidence type="ECO:0008006" key="4">
    <source>
        <dbReference type="Google" id="ProtNLM"/>
    </source>
</evidence>
<reference evidence="2 3" key="1">
    <citation type="submission" date="2017-03" db="EMBL/GenBank/DDBJ databases">
        <title>Genome sequence of Clostridium chromiireducens DSM 23318.</title>
        <authorList>
            <person name="Poehlein A."/>
            <person name="Daniel R."/>
        </authorList>
    </citation>
    <scope>NUCLEOTIDE SEQUENCE [LARGE SCALE GENOMIC DNA]</scope>
    <source>
        <strain evidence="2 3">DSM 23318</strain>
    </source>
</reference>
<sequence length="355" mass="40573">MKNLIRILIWTFVAILIQQSIFMYVENIYLASDVKIEAQKVEEKKEAPKEKKQNEIHLKDGVEQISVSSDGRFVAYLENKKLKVLDSNDNSEKEFESESNGEVAFYKWLTNENSIIVIQKVQKDGDLYFEPVSFNAKKGETRQLTDFNLNELKIDIRNNSEVIDNVVFSTATHTLYIKVKKISGKSDLYYANVMNQLEKVRSNKQIGNIVVPTTSTNAVMEMGDGATILNNPDNIEIPNVEVTRILGSDINDNVYFGEESDGKIAKIYYTTLNNEKIKWNTLTLQKPVNRDDIIIDYSGKVYVNDKTASSVLELYSKKTIKYEGELLQSYSKGIFSKDNGKLIKNELQENRISIK</sequence>
<organism evidence="2 3">
    <name type="scientific">Clostridium chromiireducens</name>
    <dbReference type="NCBI Taxonomy" id="225345"/>
    <lineage>
        <taxon>Bacteria</taxon>
        <taxon>Bacillati</taxon>
        <taxon>Bacillota</taxon>
        <taxon>Clostridia</taxon>
        <taxon>Eubacteriales</taxon>
        <taxon>Clostridiaceae</taxon>
        <taxon>Clostridium</taxon>
    </lineage>
</organism>
<dbReference type="Proteomes" id="UP000191056">
    <property type="component" value="Unassembled WGS sequence"/>
</dbReference>
<comment type="caution">
    <text evidence="2">The sequence shown here is derived from an EMBL/GenBank/DDBJ whole genome shotgun (WGS) entry which is preliminary data.</text>
</comment>
<dbReference type="RefSeq" id="WP_079439703.1">
    <property type="nucleotide sequence ID" value="NZ_MZGT01000025.1"/>
</dbReference>
<dbReference type="EMBL" id="MZGT01000025">
    <property type="protein sequence ID" value="OPJ62200.1"/>
    <property type="molecule type" value="Genomic_DNA"/>
</dbReference>
<feature type="transmembrane region" description="Helical" evidence="1">
    <location>
        <begin position="7"/>
        <end position="25"/>
    </location>
</feature>
<dbReference type="STRING" id="225345.CLCHR_21430"/>
<dbReference type="InterPro" id="IPR015943">
    <property type="entry name" value="WD40/YVTN_repeat-like_dom_sf"/>
</dbReference>